<dbReference type="RefSeq" id="WP_195081559.1">
    <property type="nucleotide sequence ID" value="NZ_JAYESH010000007.1"/>
</dbReference>
<comment type="caution">
    <text evidence="1">The sequence shown here is derived from an EMBL/GenBank/DDBJ whole genome shotgun (WGS) entry which is preliminary data.</text>
</comment>
<accession>A0ABU6AZF5</accession>
<proteinExistence type="predicted"/>
<protein>
    <recommendedName>
        <fullName evidence="3">Restriction endonuclease</fullName>
    </recommendedName>
</protein>
<evidence type="ECO:0008006" key="3">
    <source>
        <dbReference type="Google" id="ProtNLM"/>
    </source>
</evidence>
<dbReference type="Proteomes" id="UP001348098">
    <property type="component" value="Unassembled WGS sequence"/>
</dbReference>
<evidence type="ECO:0000313" key="2">
    <source>
        <dbReference type="Proteomes" id="UP001348098"/>
    </source>
</evidence>
<organism evidence="1 2">
    <name type="scientific">Nocardia implantans</name>
    <dbReference type="NCBI Taxonomy" id="3108168"/>
    <lineage>
        <taxon>Bacteria</taxon>
        <taxon>Bacillati</taxon>
        <taxon>Actinomycetota</taxon>
        <taxon>Actinomycetes</taxon>
        <taxon>Mycobacteriales</taxon>
        <taxon>Nocardiaceae</taxon>
        <taxon>Nocardia</taxon>
    </lineage>
</organism>
<keyword evidence="2" id="KW-1185">Reference proteome</keyword>
<sequence>MEIRKGGDGLGLYLESPDRKMNGNRDPWYELVSSVRAGETVYHYYGPERRFVGRSVTAADCLHDLSSNLYSVDLTGFTPLGGNVDLAKIRSKAEALYEARDALEAAYGEPLYLPFQFKQDRSLFAPMSNYFAKLPRSFIEILFDDEDVLVQQPKSRGSSGSPREGRRGFLQPFKAKADTDYISNVVGGKSVRTRSHETLVNNFAVWLEACGLVPLRNAAVDLATDEPPVVIEAKTVNGHPADAIRAAVGQLYEYRYFQVVQDDAGLIFLADEAIHAKWCAYLEEDREIGLAWPDGRGFHLSHLAREYLTL</sequence>
<evidence type="ECO:0000313" key="1">
    <source>
        <dbReference type="EMBL" id="MEB3512764.1"/>
    </source>
</evidence>
<dbReference type="EMBL" id="JAYKYQ010000009">
    <property type="protein sequence ID" value="MEB3512764.1"/>
    <property type="molecule type" value="Genomic_DNA"/>
</dbReference>
<reference evidence="1 2" key="1">
    <citation type="submission" date="2023-12" db="EMBL/GenBank/DDBJ databases">
        <title>novel species in genus Nocarida.</title>
        <authorList>
            <person name="Li Z."/>
        </authorList>
    </citation>
    <scope>NUCLEOTIDE SEQUENCE [LARGE SCALE GENOMIC DNA]</scope>
    <source>
        <strain evidence="1 2">CDC186</strain>
    </source>
</reference>
<name>A0ABU6AZF5_9NOCA</name>
<gene>
    <name evidence="1" type="ORF">U3653_22265</name>
</gene>